<evidence type="ECO:0000256" key="7">
    <source>
        <dbReference type="ARBA" id="ARBA00022909"/>
    </source>
</evidence>
<keyword evidence="4" id="KW-0547">Nucleotide-binding</keyword>
<dbReference type="Pfam" id="PF01288">
    <property type="entry name" value="HPPK"/>
    <property type="match status" value="1"/>
</dbReference>
<dbReference type="GO" id="GO:0005524">
    <property type="term" value="F:ATP binding"/>
    <property type="evidence" value="ECO:0007669"/>
    <property type="project" value="UniProtKB-KW"/>
</dbReference>
<dbReference type="Gene3D" id="3.30.70.560">
    <property type="entry name" value="7,8-Dihydro-6-hydroxymethylpterin-pyrophosphokinase HPPK"/>
    <property type="match status" value="1"/>
</dbReference>
<evidence type="ECO:0000256" key="3">
    <source>
        <dbReference type="ARBA" id="ARBA00022679"/>
    </source>
</evidence>
<comment type="caution">
    <text evidence="9">The sequence shown here is derived from an EMBL/GenBank/DDBJ whole genome shotgun (WGS) entry which is preliminary data.</text>
</comment>
<organism evidence="9 10">
    <name type="scientific">candidate division TA06 bacterium 34_109</name>
    <dbReference type="NCBI Taxonomy" id="1635277"/>
    <lineage>
        <taxon>Bacteria</taxon>
        <taxon>Bacteria division TA06</taxon>
    </lineage>
</organism>
<accession>A0A101I112</accession>
<dbReference type="Proteomes" id="UP000053467">
    <property type="component" value="Unassembled WGS sequence"/>
</dbReference>
<keyword evidence="7" id="KW-0289">Folate biosynthesis</keyword>
<dbReference type="NCBIfam" id="TIGR01498">
    <property type="entry name" value="folK"/>
    <property type="match status" value="1"/>
</dbReference>
<dbReference type="GO" id="GO:0046656">
    <property type="term" value="P:folic acid biosynthetic process"/>
    <property type="evidence" value="ECO:0007669"/>
    <property type="project" value="UniProtKB-KW"/>
</dbReference>
<dbReference type="PANTHER" id="PTHR43071:SF1">
    <property type="entry name" value="2-AMINO-4-HYDROXY-6-HYDROXYMETHYLDIHYDROPTERIDINE PYROPHOSPHOKINASE"/>
    <property type="match status" value="1"/>
</dbReference>
<comment type="pathway">
    <text evidence="1">Cofactor biosynthesis; tetrahydrofolate biosynthesis; 2-amino-4-hydroxy-6-hydroxymethyl-7,8-dihydropteridine diphosphate from 7,8-dihydroneopterin triphosphate: step 4/4.</text>
</comment>
<protein>
    <recommendedName>
        <fullName evidence="2">2-amino-4-hydroxy-6-hydroxymethyldihydropteridine diphosphokinase</fullName>
        <ecNumber evidence="2">2.7.6.3</ecNumber>
    </recommendedName>
</protein>
<evidence type="ECO:0000256" key="5">
    <source>
        <dbReference type="ARBA" id="ARBA00022777"/>
    </source>
</evidence>
<evidence type="ECO:0000256" key="1">
    <source>
        <dbReference type="ARBA" id="ARBA00005051"/>
    </source>
</evidence>
<evidence type="ECO:0000259" key="8">
    <source>
        <dbReference type="Pfam" id="PF01288"/>
    </source>
</evidence>
<dbReference type="GO" id="GO:0003848">
    <property type="term" value="F:2-amino-4-hydroxy-6-hydroxymethyldihydropteridine diphosphokinase activity"/>
    <property type="evidence" value="ECO:0007669"/>
    <property type="project" value="UniProtKB-EC"/>
</dbReference>
<evidence type="ECO:0000313" key="10">
    <source>
        <dbReference type="Proteomes" id="UP000053467"/>
    </source>
</evidence>
<reference evidence="10" key="1">
    <citation type="journal article" date="2015" name="MBio">
        <title>Genome-Resolved Metagenomic Analysis Reveals Roles for Candidate Phyla and Other Microbial Community Members in Biogeochemical Transformations in Oil Reservoirs.</title>
        <authorList>
            <person name="Hu P."/>
            <person name="Tom L."/>
            <person name="Singh A."/>
            <person name="Thomas B.C."/>
            <person name="Baker B.J."/>
            <person name="Piceno Y.M."/>
            <person name="Andersen G.L."/>
            <person name="Banfield J.F."/>
        </authorList>
    </citation>
    <scope>NUCLEOTIDE SEQUENCE [LARGE SCALE GENOMIC DNA]</scope>
</reference>
<dbReference type="AlphaFoldDB" id="A0A101I112"/>
<proteinExistence type="predicted"/>
<evidence type="ECO:0000256" key="4">
    <source>
        <dbReference type="ARBA" id="ARBA00022741"/>
    </source>
</evidence>
<dbReference type="InterPro" id="IPR000550">
    <property type="entry name" value="Hppk"/>
</dbReference>
<dbReference type="EC" id="2.7.6.3" evidence="2"/>
<sequence length="172" mass="20416">MQKDMILICLGSNMGDREKNIFDAIKLIKLNNIKIVSFSKLYNTEPVDYKNQNDFLNIVLRVSTDYSPEELLRVVKRIEYLIGRRESKIPKGPRIIDIDILFYNDIIIDSEELTIPHRSILDRYFVIKMLMDIDEDYIMPMFNKKVKDLFESIDKSKRVEEFKSKRLKGVLF</sequence>
<feature type="domain" description="7,8-dihydro-6-hydroxymethylpterin-pyrophosphokinase" evidence="8">
    <location>
        <begin position="8"/>
        <end position="134"/>
    </location>
</feature>
<dbReference type="UniPathway" id="UPA00077">
    <property type="reaction ID" value="UER00155"/>
</dbReference>
<dbReference type="EMBL" id="LGGX01000008">
    <property type="protein sequence ID" value="KUK87047.1"/>
    <property type="molecule type" value="Genomic_DNA"/>
</dbReference>
<evidence type="ECO:0000313" key="9">
    <source>
        <dbReference type="EMBL" id="KUK87047.1"/>
    </source>
</evidence>
<name>A0A101I112_UNCT6</name>
<dbReference type="InterPro" id="IPR035907">
    <property type="entry name" value="Hppk_sf"/>
</dbReference>
<dbReference type="GO" id="GO:0016301">
    <property type="term" value="F:kinase activity"/>
    <property type="evidence" value="ECO:0007669"/>
    <property type="project" value="UniProtKB-KW"/>
</dbReference>
<evidence type="ECO:0000256" key="2">
    <source>
        <dbReference type="ARBA" id="ARBA00013253"/>
    </source>
</evidence>
<dbReference type="SUPFAM" id="SSF55083">
    <property type="entry name" value="6-hydroxymethyl-7,8-dihydropterin pyrophosphokinase, HPPK"/>
    <property type="match status" value="1"/>
</dbReference>
<keyword evidence="3" id="KW-0808">Transferase</keyword>
<keyword evidence="5" id="KW-0418">Kinase</keyword>
<gene>
    <name evidence="9" type="ORF">XE03_0997</name>
</gene>
<dbReference type="CDD" id="cd00483">
    <property type="entry name" value="HPPK"/>
    <property type="match status" value="1"/>
</dbReference>
<dbReference type="PANTHER" id="PTHR43071">
    <property type="entry name" value="2-AMINO-4-HYDROXY-6-HYDROXYMETHYLDIHYDROPTERIDINE PYROPHOSPHOKINASE"/>
    <property type="match status" value="1"/>
</dbReference>
<dbReference type="GO" id="GO:0046654">
    <property type="term" value="P:tetrahydrofolate biosynthetic process"/>
    <property type="evidence" value="ECO:0007669"/>
    <property type="project" value="UniProtKB-UniPathway"/>
</dbReference>
<dbReference type="PATRIC" id="fig|1635277.3.peg.1010"/>
<keyword evidence="6" id="KW-0067">ATP-binding</keyword>
<evidence type="ECO:0000256" key="6">
    <source>
        <dbReference type="ARBA" id="ARBA00022840"/>
    </source>
</evidence>